<sequence>MPRFAFAGRCSTEDLQDPETSRNWQLTRARALIEPAGGEIVAEYFDAGHSRALPWKRRPQAAALLTALRDPHRGFDAVVIGEPQRTFYGNQFGNTFPLFTHFNVPLWVPEIGGPIDPDNEAHDLVMSVFGGMSKGERNRVKIRVRTAMGSQAKIEGRFLGGRPPYGYRLADAGPHPNPAKAADGKRLHRLEPDPQAAPIVVRIFTEYLRGTGLYAIAEGLTRDNIPCPSAHDRARNPHRDGRAWSKNTVRAILTNPRYTGHEVWNKQRKQEILLDIDDVTLGHRTQQTWNTPEQWIWSAKPVHEPLISKTTFTHAQARRHDRRQHHPAERSPRTTPRTYALRGLIRCSLCDRKMQGTFNHGHPHYRCRYPYEYAKSSPLDHPLTVYIREAVILPELDRWIAQAFAPGQLKTTLQTMQRSQRATTTALPGLEAARRTIADCDR</sequence>
<feature type="domain" description="Recombinase" evidence="2">
    <location>
        <begin position="164"/>
        <end position="325"/>
    </location>
</feature>
<evidence type="ECO:0000313" key="3">
    <source>
        <dbReference type="EMBL" id="MCQ8835321.1"/>
    </source>
</evidence>
<dbReference type="InterPro" id="IPR025827">
    <property type="entry name" value="Zn_ribbon_recom_dom"/>
</dbReference>
<dbReference type="Pfam" id="PF07508">
    <property type="entry name" value="Recombinase"/>
    <property type="match status" value="1"/>
</dbReference>
<evidence type="ECO:0000313" key="4">
    <source>
        <dbReference type="Proteomes" id="UP001142400"/>
    </source>
</evidence>
<accession>A0A9X2M465</accession>
<organism evidence="3 4">
    <name type="scientific">Streptomyces malaysiensis subsp. samsunensis</name>
    <dbReference type="NCBI Taxonomy" id="459658"/>
    <lineage>
        <taxon>Bacteria</taxon>
        <taxon>Bacillati</taxon>
        <taxon>Actinomycetota</taxon>
        <taxon>Actinomycetes</taxon>
        <taxon>Kitasatosporales</taxon>
        <taxon>Streptomycetaceae</taxon>
        <taxon>Streptomyces</taxon>
        <taxon>Streptomyces violaceusniger group</taxon>
    </lineage>
</organism>
<dbReference type="Gene3D" id="3.90.1750.20">
    <property type="entry name" value="Putative Large Serine Recombinase, Chain B, Domain 2"/>
    <property type="match status" value="1"/>
</dbReference>
<feature type="compositionally biased region" description="Basic residues" evidence="1">
    <location>
        <begin position="316"/>
        <end position="325"/>
    </location>
</feature>
<dbReference type="InterPro" id="IPR038109">
    <property type="entry name" value="DNA_bind_recomb_sf"/>
</dbReference>
<dbReference type="RefSeq" id="WP_257635495.1">
    <property type="nucleotide sequence ID" value="NZ_JANIIC010000075.1"/>
</dbReference>
<dbReference type="Pfam" id="PF00239">
    <property type="entry name" value="Resolvase"/>
    <property type="match status" value="1"/>
</dbReference>
<dbReference type="EMBL" id="JANIIC010000075">
    <property type="protein sequence ID" value="MCQ8835321.1"/>
    <property type="molecule type" value="Genomic_DNA"/>
</dbReference>
<name>A0A9X2M465_STRMQ</name>
<dbReference type="PANTHER" id="PTHR30461:SF23">
    <property type="entry name" value="DNA RECOMBINASE-RELATED"/>
    <property type="match status" value="1"/>
</dbReference>
<dbReference type="InterPro" id="IPR011109">
    <property type="entry name" value="DNA_bind_recombinase_dom"/>
</dbReference>
<protein>
    <submittedName>
        <fullName evidence="3">Recombinase family protein</fullName>
    </submittedName>
</protein>
<dbReference type="InterPro" id="IPR036162">
    <property type="entry name" value="Resolvase-like_N_sf"/>
</dbReference>
<dbReference type="SUPFAM" id="SSF53041">
    <property type="entry name" value="Resolvase-like"/>
    <property type="match status" value="1"/>
</dbReference>
<gene>
    <name evidence="3" type="ORF">NQU54_41405</name>
</gene>
<dbReference type="AlphaFoldDB" id="A0A9X2M465"/>
<dbReference type="Proteomes" id="UP001142400">
    <property type="component" value="Unassembled WGS sequence"/>
</dbReference>
<feature type="region of interest" description="Disordered" evidence="1">
    <location>
        <begin position="312"/>
        <end position="335"/>
    </location>
</feature>
<dbReference type="GO" id="GO:0003677">
    <property type="term" value="F:DNA binding"/>
    <property type="evidence" value="ECO:0007669"/>
    <property type="project" value="InterPro"/>
</dbReference>
<dbReference type="Gene3D" id="3.40.50.1390">
    <property type="entry name" value="Resolvase, N-terminal catalytic domain"/>
    <property type="match status" value="1"/>
</dbReference>
<keyword evidence="4" id="KW-1185">Reference proteome</keyword>
<dbReference type="Pfam" id="PF13408">
    <property type="entry name" value="Zn_ribbon_recom"/>
    <property type="match status" value="1"/>
</dbReference>
<dbReference type="GO" id="GO:0000150">
    <property type="term" value="F:DNA strand exchange activity"/>
    <property type="evidence" value="ECO:0007669"/>
    <property type="project" value="InterPro"/>
</dbReference>
<comment type="caution">
    <text evidence="3">The sequence shown here is derived from an EMBL/GenBank/DDBJ whole genome shotgun (WGS) entry which is preliminary data.</text>
</comment>
<evidence type="ECO:0000256" key="1">
    <source>
        <dbReference type="SAM" id="MobiDB-lite"/>
    </source>
</evidence>
<reference evidence="3" key="1">
    <citation type="submission" date="2022-06" db="EMBL/GenBank/DDBJ databases">
        <title>WGS of actinobacteria.</title>
        <authorList>
            <person name="Thawai C."/>
        </authorList>
    </citation>
    <scope>NUCLEOTIDE SEQUENCE</scope>
    <source>
        <strain evidence="3">DSM 42010</strain>
    </source>
</reference>
<dbReference type="InterPro" id="IPR050639">
    <property type="entry name" value="SSR_resolvase"/>
</dbReference>
<proteinExistence type="predicted"/>
<dbReference type="InterPro" id="IPR006119">
    <property type="entry name" value="Resolv_N"/>
</dbReference>
<dbReference type="SMART" id="SM00857">
    <property type="entry name" value="Resolvase"/>
    <property type="match status" value="1"/>
</dbReference>
<dbReference type="PROSITE" id="PS51737">
    <property type="entry name" value="RECOMBINASE_DNA_BIND"/>
    <property type="match status" value="1"/>
</dbReference>
<evidence type="ECO:0000259" key="2">
    <source>
        <dbReference type="PROSITE" id="PS51737"/>
    </source>
</evidence>
<dbReference type="PANTHER" id="PTHR30461">
    <property type="entry name" value="DNA-INVERTASE FROM LAMBDOID PROPHAGE"/>
    <property type="match status" value="1"/>
</dbReference>